<evidence type="ECO:0000256" key="5">
    <source>
        <dbReference type="ARBA" id="ARBA00022989"/>
    </source>
</evidence>
<feature type="transmembrane region" description="Helical" evidence="7">
    <location>
        <begin position="38"/>
        <end position="55"/>
    </location>
</feature>
<accession>A0A562QF32</accession>
<keyword evidence="10" id="KW-1185">Reference proteome</keyword>
<evidence type="ECO:0000259" key="8">
    <source>
        <dbReference type="Pfam" id="PF04239"/>
    </source>
</evidence>
<evidence type="ECO:0000313" key="9">
    <source>
        <dbReference type="EMBL" id="TWI54646.1"/>
    </source>
</evidence>
<dbReference type="OrthoDB" id="9778331at2"/>
<feature type="domain" description="YetF C-terminal" evidence="8">
    <location>
        <begin position="82"/>
        <end position="214"/>
    </location>
</feature>
<evidence type="ECO:0000256" key="4">
    <source>
        <dbReference type="ARBA" id="ARBA00022692"/>
    </source>
</evidence>
<dbReference type="PANTHER" id="PTHR34582:SF7">
    <property type="entry name" value="UPF0702 TRANSMEMBRANE PROTEIN YDFS"/>
    <property type="match status" value="1"/>
</dbReference>
<gene>
    <name evidence="9" type="ORF">IQ10_02869</name>
</gene>
<dbReference type="Pfam" id="PF04239">
    <property type="entry name" value="DUF421"/>
    <property type="match status" value="1"/>
</dbReference>
<proteinExistence type="inferred from homology"/>
<feature type="transmembrane region" description="Helical" evidence="7">
    <location>
        <begin position="61"/>
        <end position="81"/>
    </location>
</feature>
<keyword evidence="6 7" id="KW-0472">Membrane</keyword>
<dbReference type="Gene3D" id="3.30.240.20">
    <property type="entry name" value="bsu07140 like domains"/>
    <property type="match status" value="2"/>
</dbReference>
<dbReference type="EMBL" id="VLKZ01000008">
    <property type="protein sequence ID" value="TWI54646.1"/>
    <property type="molecule type" value="Genomic_DNA"/>
</dbReference>
<keyword evidence="5 7" id="KW-1133">Transmembrane helix</keyword>
<comment type="similarity">
    <text evidence="2">Belongs to the UPF0702 family.</text>
</comment>
<evidence type="ECO:0000256" key="1">
    <source>
        <dbReference type="ARBA" id="ARBA00004651"/>
    </source>
</evidence>
<dbReference type="RefSeq" id="WP_144451117.1">
    <property type="nucleotide sequence ID" value="NZ_VLKZ01000008.1"/>
</dbReference>
<protein>
    <submittedName>
        <fullName evidence="9">Uncharacterized membrane protein YcaP (DUF421 family)</fullName>
    </submittedName>
</protein>
<sequence length="286" mass="32028">MPGWLEVGIRSLVGLLLLFTVTRFFVRKPIGETSQFEFGLIASVAIILAVGSFQLEIPIAYVIVSLVIWAGMAIGIAFLSMKSLTFRTIISGKGIPVIKDGKILEDNLNKEHVTSDELLRKLRSKQVFQVSDVEFALLEGNGELNVIVKKEKQPITAKVLNKQVAPIKEPETVIMDGKILDEPLATRGFNRQWLEEELGKMDAIVENVFLGQVDEYGQLTIDLFDDLIQVPEPTELPLLDASLRKVQADLQLYALDTENDQAKQTYQWCADQMEHVHKMVSAYTKA</sequence>
<reference evidence="9 10" key="1">
    <citation type="journal article" date="2015" name="Stand. Genomic Sci.">
        <title>Genomic Encyclopedia of Bacterial and Archaeal Type Strains, Phase III: the genomes of soil and plant-associated and newly described type strains.</title>
        <authorList>
            <person name="Whitman W.B."/>
            <person name="Woyke T."/>
            <person name="Klenk H.P."/>
            <person name="Zhou Y."/>
            <person name="Lilburn T.G."/>
            <person name="Beck B.J."/>
            <person name="De Vos P."/>
            <person name="Vandamme P."/>
            <person name="Eisen J.A."/>
            <person name="Garrity G."/>
            <person name="Hugenholtz P."/>
            <person name="Kyrpides N.C."/>
        </authorList>
    </citation>
    <scope>NUCLEOTIDE SEQUENCE [LARGE SCALE GENOMIC DNA]</scope>
    <source>
        <strain evidence="9 10">CGMCC 1.10116</strain>
    </source>
</reference>
<evidence type="ECO:0000256" key="7">
    <source>
        <dbReference type="SAM" id="Phobius"/>
    </source>
</evidence>
<comment type="subcellular location">
    <subcellularLocation>
        <location evidence="1">Cell membrane</location>
        <topology evidence="1">Multi-pass membrane protein</topology>
    </subcellularLocation>
</comment>
<dbReference type="AlphaFoldDB" id="A0A562QF32"/>
<dbReference type="InterPro" id="IPR007353">
    <property type="entry name" value="DUF421"/>
</dbReference>
<comment type="caution">
    <text evidence="9">The sequence shown here is derived from an EMBL/GenBank/DDBJ whole genome shotgun (WGS) entry which is preliminary data.</text>
</comment>
<evidence type="ECO:0000256" key="6">
    <source>
        <dbReference type="ARBA" id="ARBA00023136"/>
    </source>
</evidence>
<keyword evidence="4 7" id="KW-0812">Transmembrane</keyword>
<evidence type="ECO:0000256" key="2">
    <source>
        <dbReference type="ARBA" id="ARBA00006448"/>
    </source>
</evidence>
<dbReference type="InterPro" id="IPR023090">
    <property type="entry name" value="UPF0702_alpha/beta_dom_sf"/>
</dbReference>
<dbReference type="GO" id="GO:0005886">
    <property type="term" value="C:plasma membrane"/>
    <property type="evidence" value="ECO:0007669"/>
    <property type="project" value="UniProtKB-SubCell"/>
</dbReference>
<evidence type="ECO:0000313" key="10">
    <source>
        <dbReference type="Proteomes" id="UP000315711"/>
    </source>
</evidence>
<organism evidence="9 10">
    <name type="scientific">Halalkalibacter nanhaiisediminis</name>
    <dbReference type="NCBI Taxonomy" id="688079"/>
    <lineage>
        <taxon>Bacteria</taxon>
        <taxon>Bacillati</taxon>
        <taxon>Bacillota</taxon>
        <taxon>Bacilli</taxon>
        <taxon>Bacillales</taxon>
        <taxon>Bacillaceae</taxon>
        <taxon>Halalkalibacter</taxon>
    </lineage>
</organism>
<dbReference type="PANTHER" id="PTHR34582">
    <property type="entry name" value="UPF0702 TRANSMEMBRANE PROTEIN YCAP"/>
    <property type="match status" value="1"/>
</dbReference>
<dbReference type="Proteomes" id="UP000315711">
    <property type="component" value="Unassembled WGS sequence"/>
</dbReference>
<keyword evidence="3" id="KW-1003">Cell membrane</keyword>
<evidence type="ECO:0000256" key="3">
    <source>
        <dbReference type="ARBA" id="ARBA00022475"/>
    </source>
</evidence>
<name>A0A562QF32_9BACI</name>
<dbReference type="Pfam" id="PF07870">
    <property type="entry name" value="DUF1657"/>
    <property type="match status" value="1"/>
</dbReference>
<feature type="transmembrane region" description="Helical" evidence="7">
    <location>
        <begin position="7"/>
        <end position="26"/>
    </location>
</feature>
<dbReference type="InterPro" id="IPR012452">
    <property type="entry name" value="DUF1657"/>
</dbReference>